<dbReference type="Proteomes" id="UP000717515">
    <property type="component" value="Unassembled WGS sequence"/>
</dbReference>
<protein>
    <recommendedName>
        <fullName evidence="8">VTT domain-containing protein</fullName>
    </recommendedName>
</protein>
<dbReference type="AlphaFoldDB" id="A0A9P8A7G2"/>
<dbReference type="Pfam" id="PF09335">
    <property type="entry name" value="VTT_dom"/>
    <property type="match status" value="1"/>
</dbReference>
<feature type="region of interest" description="Disordered" evidence="6">
    <location>
        <begin position="1"/>
        <end position="209"/>
    </location>
</feature>
<keyword evidence="3 7" id="KW-0812">Transmembrane</keyword>
<evidence type="ECO:0000256" key="7">
    <source>
        <dbReference type="SAM" id="Phobius"/>
    </source>
</evidence>
<evidence type="ECO:0000256" key="6">
    <source>
        <dbReference type="SAM" id="MobiDB-lite"/>
    </source>
</evidence>
<feature type="transmembrane region" description="Helical" evidence="7">
    <location>
        <begin position="274"/>
        <end position="301"/>
    </location>
</feature>
<feature type="compositionally biased region" description="Low complexity" evidence="6">
    <location>
        <begin position="543"/>
        <end position="554"/>
    </location>
</feature>
<feature type="transmembrane region" description="Helical" evidence="7">
    <location>
        <begin position="233"/>
        <end position="253"/>
    </location>
</feature>
<comment type="subcellular location">
    <subcellularLocation>
        <location evidence="1">Cell membrane</location>
        <topology evidence="1">Multi-pass membrane protein</topology>
    </subcellularLocation>
</comment>
<feature type="transmembrane region" description="Helical" evidence="7">
    <location>
        <begin position="307"/>
        <end position="331"/>
    </location>
</feature>
<dbReference type="GO" id="GO:0005886">
    <property type="term" value="C:plasma membrane"/>
    <property type="evidence" value="ECO:0007669"/>
    <property type="project" value="UniProtKB-SubCell"/>
</dbReference>
<feature type="compositionally biased region" description="Basic residues" evidence="6">
    <location>
        <begin position="1"/>
        <end position="10"/>
    </location>
</feature>
<evidence type="ECO:0000256" key="2">
    <source>
        <dbReference type="ARBA" id="ARBA00022475"/>
    </source>
</evidence>
<dbReference type="InterPro" id="IPR032816">
    <property type="entry name" value="VTT_dom"/>
</dbReference>
<keyword evidence="4 7" id="KW-1133">Transmembrane helix</keyword>
<evidence type="ECO:0000313" key="9">
    <source>
        <dbReference type="EMBL" id="KAG9323831.1"/>
    </source>
</evidence>
<evidence type="ECO:0000256" key="5">
    <source>
        <dbReference type="ARBA" id="ARBA00023136"/>
    </source>
</evidence>
<evidence type="ECO:0000256" key="1">
    <source>
        <dbReference type="ARBA" id="ARBA00004651"/>
    </source>
</evidence>
<feature type="transmembrane region" description="Helical" evidence="7">
    <location>
        <begin position="425"/>
        <end position="446"/>
    </location>
</feature>
<proteinExistence type="predicted"/>
<feature type="region of interest" description="Disordered" evidence="6">
    <location>
        <begin position="527"/>
        <end position="580"/>
    </location>
</feature>
<dbReference type="PANTHER" id="PTHR12677">
    <property type="entry name" value="GOLGI APPARATUS MEMBRANE PROTEIN TVP38-RELATED"/>
    <property type="match status" value="1"/>
</dbReference>
<reference evidence="9" key="1">
    <citation type="submission" date="2021-07" db="EMBL/GenBank/DDBJ databases">
        <title>Draft genome of Mortierella alpina, strain LL118, isolated from an aspen leaf litter sample.</title>
        <authorList>
            <person name="Yang S."/>
            <person name="Vinatzer B.A."/>
        </authorList>
    </citation>
    <scope>NUCLEOTIDE SEQUENCE</scope>
    <source>
        <strain evidence="9">LL118</strain>
    </source>
</reference>
<feature type="compositionally biased region" description="Polar residues" evidence="6">
    <location>
        <begin position="165"/>
        <end position="190"/>
    </location>
</feature>
<feature type="compositionally biased region" description="Basic and acidic residues" evidence="6">
    <location>
        <begin position="81"/>
        <end position="102"/>
    </location>
</feature>
<comment type="caution">
    <text evidence="9">The sequence shown here is derived from an EMBL/GenBank/DDBJ whole genome shotgun (WGS) entry which is preliminary data.</text>
</comment>
<feature type="compositionally biased region" description="Polar residues" evidence="6">
    <location>
        <begin position="47"/>
        <end position="65"/>
    </location>
</feature>
<gene>
    <name evidence="9" type="ORF">KVV02_007841</name>
</gene>
<sequence>MAKKKSKNARAKASSSSHPPTAPVTPAVSNSAVAGVVERDAVDPAATSATWSTRGSSLDHSTAPASKTGEPDRQVPQQHSDLTRQHDLHQTSEPGRSTHDTWIEPGKQPLQQVPDHDRDNGDKKASTNDGVVEVEDHALSSHAPADERPLRRYEDDNDDEDHMQSENTPLIRTGSQDSAGYSSDGRSPQNREPGVPRRAVYPSRGSENDSPVTWMEWALKSGLHPRTWNRQTYFKAGLLVTLLTLIILSFTVFRIQDHIKDVLRYIDSHKRIGAILFIVSYTAACTLFLPGSLFTIGAGFLFKPFPLALLIVLLGDVFAAVWSFIFGRYVFYDWVKSVMSKHPKFNALDQVIQDDGWKIVVMLRLTPIPFNLITYFFSITSIRMWTVVWATCIGVFPGSCIGIWIGSLLKGLSGIDNPELATKNVVILVMNGVFVVCCILTLSLFGKRSLRKAMKRLDQHQALTNLQEVEIVVEGVATVIRELEDNASLPPSLRSTMIEQLAAEEGDQDYYYRGDLEAADQRLLVPSRVRTRDADEEDEVEGGESSSGATVSSAHASHRPVNGHNKVHQHAHHSAATNLPSSGFTKGEKWTFVAIAVVAVLNVCVCVPLYYHFAAEED</sequence>
<keyword evidence="5 7" id="KW-0472">Membrane</keyword>
<organism evidence="9 10">
    <name type="scientific">Mortierella alpina</name>
    <name type="common">Oleaginous fungus</name>
    <name type="synonym">Mortierella renispora</name>
    <dbReference type="NCBI Taxonomy" id="64518"/>
    <lineage>
        <taxon>Eukaryota</taxon>
        <taxon>Fungi</taxon>
        <taxon>Fungi incertae sedis</taxon>
        <taxon>Mucoromycota</taxon>
        <taxon>Mortierellomycotina</taxon>
        <taxon>Mortierellomycetes</taxon>
        <taxon>Mortierellales</taxon>
        <taxon>Mortierellaceae</taxon>
        <taxon>Mortierella</taxon>
    </lineage>
</organism>
<feature type="transmembrane region" description="Helical" evidence="7">
    <location>
        <begin position="384"/>
        <end position="405"/>
    </location>
</feature>
<dbReference type="PANTHER" id="PTHR12677:SF59">
    <property type="entry name" value="GOLGI APPARATUS MEMBRANE PROTEIN TVP38-RELATED"/>
    <property type="match status" value="1"/>
</dbReference>
<feature type="compositionally biased region" description="Basic and acidic residues" evidence="6">
    <location>
        <begin position="134"/>
        <end position="154"/>
    </location>
</feature>
<accession>A0A9P8A7G2</accession>
<keyword evidence="2" id="KW-1003">Cell membrane</keyword>
<evidence type="ECO:0000256" key="4">
    <source>
        <dbReference type="ARBA" id="ARBA00022989"/>
    </source>
</evidence>
<name>A0A9P8A7G2_MORAP</name>
<feature type="compositionally biased region" description="Basic and acidic residues" evidence="6">
    <location>
        <begin position="114"/>
        <end position="126"/>
    </location>
</feature>
<feature type="domain" description="VTT" evidence="8">
    <location>
        <begin position="289"/>
        <end position="407"/>
    </location>
</feature>
<dbReference type="InterPro" id="IPR015414">
    <property type="entry name" value="TMEM64"/>
</dbReference>
<evidence type="ECO:0000313" key="10">
    <source>
        <dbReference type="Proteomes" id="UP000717515"/>
    </source>
</evidence>
<evidence type="ECO:0000259" key="8">
    <source>
        <dbReference type="Pfam" id="PF09335"/>
    </source>
</evidence>
<feature type="transmembrane region" description="Helical" evidence="7">
    <location>
        <begin position="590"/>
        <end position="611"/>
    </location>
</feature>
<evidence type="ECO:0000256" key="3">
    <source>
        <dbReference type="ARBA" id="ARBA00022692"/>
    </source>
</evidence>
<dbReference type="EMBL" id="JAIFTL010000086">
    <property type="protein sequence ID" value="KAG9323831.1"/>
    <property type="molecule type" value="Genomic_DNA"/>
</dbReference>